<evidence type="ECO:0000256" key="2">
    <source>
        <dbReference type="ARBA" id="ARBA00022448"/>
    </source>
</evidence>
<evidence type="ECO:0000256" key="11">
    <source>
        <dbReference type="PROSITE-ProRule" id="PRU00421"/>
    </source>
</evidence>
<keyword evidence="2" id="KW-0813">Transport</keyword>
<dbReference type="GO" id="GO:0009401">
    <property type="term" value="P:phosphoenolpyruvate-dependent sugar phosphotransferase system"/>
    <property type="evidence" value="ECO:0007669"/>
    <property type="project" value="UniProtKB-KW"/>
</dbReference>
<feature type="transmembrane region" description="Helical" evidence="12">
    <location>
        <begin position="205"/>
        <end position="225"/>
    </location>
</feature>
<keyword evidence="9 12" id="KW-1133">Transmembrane helix</keyword>
<accession>A0A2A9CPN2</accession>
<dbReference type="InterPro" id="IPR011055">
    <property type="entry name" value="Dup_hybrid_motif"/>
</dbReference>
<feature type="transmembrane region" description="Helical" evidence="12">
    <location>
        <begin position="321"/>
        <end position="344"/>
    </location>
</feature>
<dbReference type="InterPro" id="IPR013013">
    <property type="entry name" value="PTS_EIIC_1"/>
</dbReference>
<feature type="transmembrane region" description="Helical" evidence="12">
    <location>
        <begin position="175"/>
        <end position="193"/>
    </location>
</feature>
<evidence type="ECO:0000256" key="4">
    <source>
        <dbReference type="ARBA" id="ARBA00022597"/>
    </source>
</evidence>
<keyword evidence="3" id="KW-1003">Cell membrane</keyword>
<evidence type="ECO:0000256" key="10">
    <source>
        <dbReference type="ARBA" id="ARBA00023136"/>
    </source>
</evidence>
<dbReference type="Proteomes" id="UP000226079">
    <property type="component" value="Unassembled WGS sequence"/>
</dbReference>
<dbReference type="InterPro" id="IPR001996">
    <property type="entry name" value="PTS_IIB_1"/>
</dbReference>
<dbReference type="FunFam" id="2.70.70.10:FF:000001">
    <property type="entry name" value="PTS system glucose-specific IIA component"/>
    <property type="match status" value="1"/>
</dbReference>
<keyword evidence="17" id="KW-1185">Reference proteome</keyword>
<dbReference type="GO" id="GO:0008982">
    <property type="term" value="F:protein-N(PI)-phosphohistidine-sugar phosphotransferase activity"/>
    <property type="evidence" value="ECO:0007669"/>
    <property type="project" value="InterPro"/>
</dbReference>
<feature type="transmembrane region" description="Helical" evidence="12">
    <location>
        <begin position="383"/>
        <end position="409"/>
    </location>
</feature>
<feature type="domain" description="PTS EIIB type-1" evidence="14">
    <location>
        <begin position="7"/>
        <end position="89"/>
    </location>
</feature>
<feature type="domain" description="PTS EIIA type-1" evidence="13">
    <location>
        <begin position="487"/>
        <end position="591"/>
    </location>
</feature>
<feature type="transmembrane region" description="Helical" evidence="12">
    <location>
        <begin position="286"/>
        <end position="309"/>
    </location>
</feature>
<dbReference type="InterPro" id="IPR003352">
    <property type="entry name" value="PTS_EIIC"/>
</dbReference>
<keyword evidence="10 12" id="KW-0472">Membrane</keyword>
<dbReference type="GO" id="GO:0015771">
    <property type="term" value="P:trehalose transport"/>
    <property type="evidence" value="ECO:0007669"/>
    <property type="project" value="TreeGrafter"/>
</dbReference>
<comment type="caution">
    <text evidence="16">The sequence shown here is derived from an EMBL/GenBank/DDBJ whole genome shotgun (WGS) entry which is preliminary data.</text>
</comment>
<evidence type="ECO:0000256" key="9">
    <source>
        <dbReference type="ARBA" id="ARBA00022989"/>
    </source>
</evidence>
<evidence type="ECO:0000313" key="17">
    <source>
        <dbReference type="Proteomes" id="UP000226079"/>
    </source>
</evidence>
<protein>
    <submittedName>
        <fullName evidence="16">PTS system beta-glucoside-specific IIA component (Glc family) /PTS system beta-glucoside-specific IIB component (Glc family) /PTS system beta-glucoside-specific IIC component (Glc family)</fullName>
    </submittedName>
</protein>
<dbReference type="PROSITE" id="PS51093">
    <property type="entry name" value="PTS_EIIA_TYPE_1"/>
    <property type="match status" value="1"/>
</dbReference>
<feature type="transmembrane region" description="Helical" evidence="12">
    <location>
        <begin position="429"/>
        <end position="452"/>
    </location>
</feature>
<dbReference type="PROSITE" id="PS01035">
    <property type="entry name" value="PTS_EIIB_TYPE_1_CYS"/>
    <property type="match status" value="1"/>
</dbReference>
<dbReference type="PANTHER" id="PTHR30175">
    <property type="entry name" value="PHOSPHOTRANSFERASE SYSTEM TRANSPORT PROTEIN"/>
    <property type="match status" value="1"/>
</dbReference>
<dbReference type="PROSITE" id="PS51098">
    <property type="entry name" value="PTS_EIIB_TYPE_1"/>
    <property type="match status" value="1"/>
</dbReference>
<evidence type="ECO:0000313" key="16">
    <source>
        <dbReference type="EMBL" id="PFG15620.1"/>
    </source>
</evidence>
<name>A0A2A9CPN2_9ACTN</name>
<organism evidence="16 17">
    <name type="scientific">Propionicimonas paludicola</name>
    <dbReference type="NCBI Taxonomy" id="185243"/>
    <lineage>
        <taxon>Bacteria</taxon>
        <taxon>Bacillati</taxon>
        <taxon>Actinomycetota</taxon>
        <taxon>Actinomycetes</taxon>
        <taxon>Propionibacteriales</taxon>
        <taxon>Nocardioidaceae</taxon>
        <taxon>Propionicimonas</taxon>
    </lineage>
</organism>
<dbReference type="Pfam" id="PF00367">
    <property type="entry name" value="PTS_EIIB"/>
    <property type="match status" value="1"/>
</dbReference>
<keyword evidence="7 12" id="KW-0812">Transmembrane</keyword>
<evidence type="ECO:0000259" key="13">
    <source>
        <dbReference type="PROSITE" id="PS51093"/>
    </source>
</evidence>
<dbReference type="GO" id="GO:0005886">
    <property type="term" value="C:plasma membrane"/>
    <property type="evidence" value="ECO:0007669"/>
    <property type="project" value="UniProtKB-SubCell"/>
</dbReference>
<dbReference type="PANTHER" id="PTHR30175:SF1">
    <property type="entry name" value="PTS SYSTEM ARBUTIN-, CELLOBIOSE-, AND SALICIN-SPECIFIC EIIBC COMPONENT-RELATED"/>
    <property type="match status" value="1"/>
</dbReference>
<dbReference type="RefSeq" id="WP_098459235.1">
    <property type="nucleotide sequence ID" value="NZ_PDJC01000001.1"/>
</dbReference>
<keyword evidence="5" id="KW-0808">Transferase</keyword>
<feature type="transmembrane region" description="Helical" evidence="12">
    <location>
        <begin position="246"/>
        <end position="266"/>
    </location>
</feature>
<dbReference type="Pfam" id="PF00358">
    <property type="entry name" value="PTS_EIIA_1"/>
    <property type="match status" value="1"/>
</dbReference>
<feature type="transmembrane region" description="Helical" evidence="12">
    <location>
        <begin position="110"/>
        <end position="136"/>
    </location>
</feature>
<comment type="subcellular location">
    <subcellularLocation>
        <location evidence="1">Cell membrane</location>
        <topology evidence="1">Multi-pass membrane protein</topology>
    </subcellularLocation>
</comment>
<reference evidence="16 17" key="1">
    <citation type="submission" date="2017-10" db="EMBL/GenBank/DDBJ databases">
        <title>Sequencing the genomes of 1000 actinobacteria strains.</title>
        <authorList>
            <person name="Klenk H.-P."/>
        </authorList>
    </citation>
    <scope>NUCLEOTIDE SEQUENCE [LARGE SCALE GENOMIC DNA]</scope>
    <source>
        <strain evidence="16 17">DSM 15597</strain>
    </source>
</reference>
<evidence type="ECO:0000256" key="6">
    <source>
        <dbReference type="ARBA" id="ARBA00022683"/>
    </source>
</evidence>
<dbReference type="NCBIfam" id="TIGR01995">
    <property type="entry name" value="PTS-II-ABC-beta"/>
    <property type="match status" value="1"/>
</dbReference>
<dbReference type="GO" id="GO:0090589">
    <property type="term" value="F:protein-phosphocysteine-trehalose phosphotransferase system transporter activity"/>
    <property type="evidence" value="ECO:0007669"/>
    <property type="project" value="TreeGrafter"/>
</dbReference>
<dbReference type="InterPro" id="IPR011297">
    <property type="entry name" value="PTS_IIABC_b_glu"/>
</dbReference>
<keyword evidence="6" id="KW-0598">Phosphotransferase system</keyword>
<feature type="domain" description="PTS EIIC type-1" evidence="15">
    <location>
        <begin position="105"/>
        <end position="466"/>
    </location>
</feature>
<gene>
    <name evidence="16" type="ORF">ATK74_0140</name>
</gene>
<evidence type="ECO:0000259" key="15">
    <source>
        <dbReference type="PROSITE" id="PS51103"/>
    </source>
</evidence>
<evidence type="ECO:0000256" key="5">
    <source>
        <dbReference type="ARBA" id="ARBA00022679"/>
    </source>
</evidence>
<evidence type="ECO:0000256" key="3">
    <source>
        <dbReference type="ARBA" id="ARBA00022475"/>
    </source>
</evidence>
<feature type="transmembrane region" description="Helical" evidence="12">
    <location>
        <begin position="142"/>
        <end position="163"/>
    </location>
</feature>
<keyword evidence="4" id="KW-0762">Sugar transport</keyword>
<evidence type="ECO:0000256" key="8">
    <source>
        <dbReference type="ARBA" id="ARBA00022777"/>
    </source>
</evidence>
<dbReference type="SUPFAM" id="SSF51261">
    <property type="entry name" value="Duplicated hybrid motif"/>
    <property type="match status" value="1"/>
</dbReference>
<dbReference type="NCBIfam" id="TIGR00830">
    <property type="entry name" value="PTBA"/>
    <property type="match status" value="1"/>
</dbReference>
<evidence type="ECO:0000256" key="7">
    <source>
        <dbReference type="ARBA" id="ARBA00022692"/>
    </source>
</evidence>
<keyword evidence="8" id="KW-0418">Kinase</keyword>
<dbReference type="AlphaFoldDB" id="A0A2A9CPN2"/>
<evidence type="ECO:0000256" key="1">
    <source>
        <dbReference type="ARBA" id="ARBA00004651"/>
    </source>
</evidence>
<proteinExistence type="predicted"/>
<dbReference type="Pfam" id="PF02378">
    <property type="entry name" value="PTS_EIIC"/>
    <property type="match status" value="1"/>
</dbReference>
<dbReference type="SUPFAM" id="SSF55604">
    <property type="entry name" value="Glucose permease domain IIB"/>
    <property type="match status" value="1"/>
</dbReference>
<dbReference type="FunFam" id="3.30.1360.60:FF:000001">
    <property type="entry name" value="PTS system glucose-specific IIBC component PtsG"/>
    <property type="match status" value="1"/>
</dbReference>
<dbReference type="InterPro" id="IPR001127">
    <property type="entry name" value="PTS_EIIA_1_perm"/>
</dbReference>
<dbReference type="PROSITE" id="PS51103">
    <property type="entry name" value="PTS_EIIC_TYPE_1"/>
    <property type="match status" value="1"/>
</dbReference>
<sequence>MPSVDYRSLAGDILAKVGGEANVGSVAHCATRLRFKLKDASKADKAAVEKLPGVIAVMEAGGQFQVVIGNNVPLLYAELGRISQLTGDTDLGEAAKGNLFNRFVAMISSIFLPFLWTLAGAALLKAFVGAVAYFGWLNPASNTYAVLNASGDAVLKFLPVLLALTAAKRFKANQFTAVVLAGALMYLEITAWTGLKTSPTDFFSIPVPVVSYVGSVIPIIVAVWVQGHLERFLDKHLPSVIRNFTTPLLTLLVMVPLVILTIGPATTYAGQGVSWVIMTIWKFAPWLAGALMGGFWQVFVIFGMHWAFIPVMMVDLANQGFSPLSGALLAPVLAQAAAATAVFFRSKSAKRRELAGPGAISGFLAGITEPIIYGVNLPLKRPFIFGCVGGAIGGAIGAQAGSAMTGFAMPSVLAIPAYLPAGPITASSFTWQMIGTGLAIVIAFVLTLLFGVKDSADEAEATAVVSSATEVGAPMNGELIGLSQVKDKVFAAGALGKGVAVVPTSGEVYAPVAGTVVSAFPTGHAFGIKTDDDLEVLVHIGIDTVALNGKGFTSTVTQGQKVATGDLLASVDLESVKAAGYDPTTVMVITNSAKFAAVLPAEGHSVTHGQTAIVVER</sequence>
<feature type="active site" description="Phosphocysteine intermediate; for EIIB activity" evidence="11">
    <location>
        <position position="29"/>
    </location>
</feature>
<dbReference type="InterPro" id="IPR036878">
    <property type="entry name" value="Glu_permease_IIB"/>
</dbReference>
<dbReference type="Gene3D" id="2.70.70.10">
    <property type="entry name" value="Glucose Permease (Domain IIA)"/>
    <property type="match status" value="1"/>
</dbReference>
<dbReference type="InterPro" id="IPR050558">
    <property type="entry name" value="PTS_Sugar-Specific_Components"/>
</dbReference>
<dbReference type="EMBL" id="PDJC01000001">
    <property type="protein sequence ID" value="PFG15620.1"/>
    <property type="molecule type" value="Genomic_DNA"/>
</dbReference>
<dbReference type="InterPro" id="IPR018113">
    <property type="entry name" value="PTrfase_EIIB_Cys"/>
</dbReference>
<evidence type="ECO:0000256" key="12">
    <source>
        <dbReference type="SAM" id="Phobius"/>
    </source>
</evidence>
<dbReference type="CDD" id="cd00212">
    <property type="entry name" value="PTS_IIB_glc"/>
    <property type="match status" value="1"/>
</dbReference>
<dbReference type="OrthoDB" id="9797715at2"/>
<evidence type="ECO:0000259" key="14">
    <source>
        <dbReference type="PROSITE" id="PS51098"/>
    </source>
</evidence>
<dbReference type="GO" id="GO:0016301">
    <property type="term" value="F:kinase activity"/>
    <property type="evidence" value="ECO:0007669"/>
    <property type="project" value="UniProtKB-KW"/>
</dbReference>
<dbReference type="Gene3D" id="3.30.1360.60">
    <property type="entry name" value="Glucose permease domain IIB"/>
    <property type="match status" value="1"/>
</dbReference>